<gene>
    <name evidence="2" type="ORF">EVAR_10801_1</name>
</gene>
<dbReference type="Proteomes" id="UP000299102">
    <property type="component" value="Unassembled WGS sequence"/>
</dbReference>
<accession>A0A4C1Y6R1</accession>
<dbReference type="AlphaFoldDB" id="A0A4C1Y6R1"/>
<protein>
    <submittedName>
        <fullName evidence="2">Uncharacterized protein</fullName>
    </submittedName>
</protein>
<sequence>MLSAYTNPMAGILQPYASWIISYKTLDRRKLPSDHLEPRSESLTPLSAAGAPTQAEIENFKTYRRFKSSTLYDTEDRSLNSKFGSQVKTSSVDSLRGKNRIGYSPMLRRHALPRLVRVRIPLFDYPRSTRVNGSVT</sequence>
<proteinExistence type="predicted"/>
<dbReference type="EMBL" id="BGZK01001114">
    <property type="protein sequence ID" value="GBP71588.1"/>
    <property type="molecule type" value="Genomic_DNA"/>
</dbReference>
<keyword evidence="3" id="KW-1185">Reference proteome</keyword>
<name>A0A4C1Y6R1_EUMVA</name>
<evidence type="ECO:0000256" key="1">
    <source>
        <dbReference type="SAM" id="MobiDB-lite"/>
    </source>
</evidence>
<reference evidence="2 3" key="1">
    <citation type="journal article" date="2019" name="Commun. Biol.">
        <title>The bagworm genome reveals a unique fibroin gene that provides high tensile strength.</title>
        <authorList>
            <person name="Kono N."/>
            <person name="Nakamura H."/>
            <person name="Ohtoshi R."/>
            <person name="Tomita M."/>
            <person name="Numata K."/>
            <person name="Arakawa K."/>
        </authorList>
    </citation>
    <scope>NUCLEOTIDE SEQUENCE [LARGE SCALE GENOMIC DNA]</scope>
</reference>
<organism evidence="2 3">
    <name type="scientific">Eumeta variegata</name>
    <name type="common">Bagworm moth</name>
    <name type="synonym">Eumeta japonica</name>
    <dbReference type="NCBI Taxonomy" id="151549"/>
    <lineage>
        <taxon>Eukaryota</taxon>
        <taxon>Metazoa</taxon>
        <taxon>Ecdysozoa</taxon>
        <taxon>Arthropoda</taxon>
        <taxon>Hexapoda</taxon>
        <taxon>Insecta</taxon>
        <taxon>Pterygota</taxon>
        <taxon>Neoptera</taxon>
        <taxon>Endopterygota</taxon>
        <taxon>Lepidoptera</taxon>
        <taxon>Glossata</taxon>
        <taxon>Ditrysia</taxon>
        <taxon>Tineoidea</taxon>
        <taxon>Psychidae</taxon>
        <taxon>Oiketicinae</taxon>
        <taxon>Eumeta</taxon>
    </lineage>
</organism>
<feature type="region of interest" description="Disordered" evidence="1">
    <location>
        <begin position="32"/>
        <end position="51"/>
    </location>
</feature>
<evidence type="ECO:0000313" key="2">
    <source>
        <dbReference type="EMBL" id="GBP71588.1"/>
    </source>
</evidence>
<comment type="caution">
    <text evidence="2">The sequence shown here is derived from an EMBL/GenBank/DDBJ whole genome shotgun (WGS) entry which is preliminary data.</text>
</comment>
<evidence type="ECO:0000313" key="3">
    <source>
        <dbReference type="Proteomes" id="UP000299102"/>
    </source>
</evidence>